<evidence type="ECO:0000259" key="1">
    <source>
        <dbReference type="Pfam" id="PF00882"/>
    </source>
</evidence>
<dbReference type="EMBL" id="ACCJ01000452">
    <property type="protein sequence ID" value="EEG52375.1"/>
    <property type="molecule type" value="Genomic_DNA"/>
</dbReference>
<feature type="domain" description="Phospholipase C/D" evidence="1">
    <location>
        <begin position="8"/>
        <end position="154"/>
    </location>
</feature>
<dbReference type="AlphaFoldDB" id="C0D8G0"/>
<gene>
    <name evidence="2" type="ORF">CLOSTASPAR_05558</name>
</gene>
<protein>
    <recommendedName>
        <fullName evidence="1">Phospholipase C/D domain-containing protein</fullName>
    </recommendedName>
</protein>
<dbReference type="HOGENOM" id="CLU_064046_0_0_9"/>
<name>C0D8G0_9FIRM</name>
<proteinExistence type="predicted"/>
<dbReference type="InterPro" id="IPR029002">
    <property type="entry name" value="PLPC/GPLD1"/>
</dbReference>
<reference evidence="2 3" key="2">
    <citation type="submission" date="2009-02" db="EMBL/GenBank/DDBJ databases">
        <title>Draft genome sequence of Clostridium asparagiforme (DSM 15981).</title>
        <authorList>
            <person name="Sudarsanam P."/>
            <person name="Ley R."/>
            <person name="Guruge J."/>
            <person name="Turnbaugh P.J."/>
            <person name="Mahowald M."/>
            <person name="Liep D."/>
            <person name="Gordon J."/>
        </authorList>
    </citation>
    <scope>NUCLEOTIDE SEQUENCE [LARGE SCALE GENOMIC DNA]</scope>
    <source>
        <strain evidence="2 3">DSM 15981</strain>
    </source>
</reference>
<sequence>MAMPGFTTHYILGMKAYNDMPQTSLKFIIAKYRWLYQLGLQGPDIFFYNLPVLRHRDHRNVGSHMHEHLVNQFFSCCFENLTNIESRQQREEGLAYVCGFLCHYVGDSICHPYVYGRIEYDVDHPGGYYHGLHAQLENDIDALLLRKYKKKKPSQFNQAATICLNGMEIQFISRFLSKCINETYYPLSYRNNYQVTARMIHRSILAIRFGCRTLADPYGKKKNKIEFVENIFLKNPVASNKLVTDTVADPAWSLNLRHETWCNPWNKQIASQASFPDLFKQSLSKLDTIYYMINSLVDGTPGVDPVSLGRLLNEIGNYSYHSGLPCRD</sequence>
<keyword evidence="3" id="KW-1185">Reference proteome</keyword>
<accession>C0D8G0</accession>
<evidence type="ECO:0000313" key="2">
    <source>
        <dbReference type="EMBL" id="EEG52375.1"/>
    </source>
</evidence>
<evidence type="ECO:0000313" key="3">
    <source>
        <dbReference type="Proteomes" id="UP000004756"/>
    </source>
</evidence>
<organism evidence="2 3">
    <name type="scientific">[Clostridium] asparagiforme DSM 15981</name>
    <dbReference type="NCBI Taxonomy" id="518636"/>
    <lineage>
        <taxon>Bacteria</taxon>
        <taxon>Bacillati</taxon>
        <taxon>Bacillota</taxon>
        <taxon>Clostridia</taxon>
        <taxon>Lachnospirales</taxon>
        <taxon>Lachnospiraceae</taxon>
        <taxon>Enterocloster</taxon>
    </lineage>
</organism>
<dbReference type="Pfam" id="PF00882">
    <property type="entry name" value="Zn_dep_PLPC"/>
    <property type="match status" value="1"/>
</dbReference>
<reference evidence="2 3" key="1">
    <citation type="submission" date="2009-01" db="EMBL/GenBank/DDBJ databases">
        <authorList>
            <person name="Fulton L."/>
            <person name="Clifton S."/>
            <person name="Fulton B."/>
            <person name="Xu J."/>
            <person name="Minx P."/>
            <person name="Pepin K.H."/>
            <person name="Johnson M."/>
            <person name="Bhonagiri V."/>
            <person name="Nash W.E."/>
            <person name="Mardis E.R."/>
            <person name="Wilson R.K."/>
        </authorList>
    </citation>
    <scope>NUCLEOTIDE SEQUENCE [LARGE SCALE GENOMIC DNA]</scope>
    <source>
        <strain evidence="2 3">DSM 15981</strain>
    </source>
</reference>
<dbReference type="Proteomes" id="UP000004756">
    <property type="component" value="Unassembled WGS sequence"/>
</dbReference>
<comment type="caution">
    <text evidence="2">The sequence shown here is derived from an EMBL/GenBank/DDBJ whole genome shotgun (WGS) entry which is preliminary data.</text>
</comment>